<feature type="compositionally biased region" description="Low complexity" evidence="1">
    <location>
        <begin position="101"/>
        <end position="121"/>
    </location>
</feature>
<feature type="compositionally biased region" description="Low complexity" evidence="1">
    <location>
        <begin position="139"/>
        <end position="152"/>
    </location>
</feature>
<feature type="region of interest" description="Disordered" evidence="1">
    <location>
        <begin position="37"/>
        <end position="56"/>
    </location>
</feature>
<feature type="compositionally biased region" description="Basic and acidic residues" evidence="1">
    <location>
        <begin position="84"/>
        <end position="97"/>
    </location>
</feature>
<accession>A0A9D3S301</accession>
<dbReference type="AlphaFoldDB" id="A0A9D3S301"/>
<name>A0A9D3S301_ANGAN</name>
<comment type="caution">
    <text evidence="3">The sequence shown here is derived from an EMBL/GenBank/DDBJ whole genome shotgun (WGS) entry which is preliminary data.</text>
</comment>
<evidence type="ECO:0000259" key="2">
    <source>
        <dbReference type="Pfam" id="PF06752"/>
    </source>
</evidence>
<dbReference type="Pfam" id="PF06752">
    <property type="entry name" value="E_Pc_C"/>
    <property type="match status" value="1"/>
</dbReference>
<proteinExistence type="predicted"/>
<dbReference type="EMBL" id="JAFIRN010000003">
    <property type="protein sequence ID" value="KAG5852870.1"/>
    <property type="molecule type" value="Genomic_DNA"/>
</dbReference>
<protein>
    <recommendedName>
        <fullName evidence="2">Enhancer of polycomb C-terminal domain-containing protein</fullName>
    </recommendedName>
</protein>
<feature type="compositionally biased region" description="Low complexity" evidence="1">
    <location>
        <begin position="223"/>
        <end position="235"/>
    </location>
</feature>
<feature type="region of interest" description="Disordered" evidence="1">
    <location>
        <begin position="80"/>
        <end position="186"/>
    </location>
</feature>
<feature type="region of interest" description="Disordered" evidence="1">
    <location>
        <begin position="201"/>
        <end position="254"/>
    </location>
</feature>
<evidence type="ECO:0000313" key="3">
    <source>
        <dbReference type="EMBL" id="KAG5852870.1"/>
    </source>
</evidence>
<sequence length="354" mass="37048">MVPLLTCPSPCVSRVILDRASSEHDRVLKRLDPDVFASAGDGSDPPARPAASGPLPAAKAGSLAEILENIRTCRWRCFRPRPRPARDAGDDHDDARRGAGRRAAAAPSDRLTGASAAMPNAPKNPPPGGITEEQYHTHQQQLAQMQKQQLAQLRHKPLSQHASPPVRLNAQQVPGPSGRASKTLDSASAHFAASAVISASAPGAPEAGRDPRTHGVNGVLQASGTSKPPHSTSSTAPPPSAPAQLLRAGSAPGAPLSLPGGAHLSNVSAVSPVNLPLVGGPRPLAVRLKAGHRRRHRPGAAPQSHARQRHRRHGQVRPAAAARLRASRVCGENHERERLALNGMSDTTVAMEVT</sequence>
<evidence type="ECO:0000313" key="4">
    <source>
        <dbReference type="Proteomes" id="UP001044222"/>
    </source>
</evidence>
<gene>
    <name evidence="3" type="ORF">ANANG_G00067110</name>
</gene>
<dbReference type="InterPro" id="IPR009607">
    <property type="entry name" value="Enhancer_polycomb_C"/>
</dbReference>
<feature type="region of interest" description="Disordered" evidence="1">
    <location>
        <begin position="290"/>
        <end position="317"/>
    </location>
</feature>
<reference evidence="3" key="1">
    <citation type="submission" date="2021-01" db="EMBL/GenBank/DDBJ databases">
        <title>A chromosome-scale assembly of European eel, Anguilla anguilla.</title>
        <authorList>
            <person name="Henkel C."/>
            <person name="Jong-Raadsen S.A."/>
            <person name="Dufour S."/>
            <person name="Weltzien F.-A."/>
            <person name="Palstra A.P."/>
            <person name="Pelster B."/>
            <person name="Spaink H.P."/>
            <person name="Van Den Thillart G.E."/>
            <person name="Jansen H."/>
            <person name="Zahm M."/>
            <person name="Klopp C."/>
            <person name="Cedric C."/>
            <person name="Louis A."/>
            <person name="Berthelot C."/>
            <person name="Parey E."/>
            <person name="Roest Crollius H."/>
            <person name="Montfort J."/>
            <person name="Robinson-Rechavi M."/>
            <person name="Bucao C."/>
            <person name="Bouchez O."/>
            <person name="Gislard M."/>
            <person name="Lluch J."/>
            <person name="Milhes M."/>
            <person name="Lampietro C."/>
            <person name="Lopez Roques C."/>
            <person name="Donnadieu C."/>
            <person name="Braasch I."/>
            <person name="Desvignes T."/>
            <person name="Postlethwait J."/>
            <person name="Bobe J."/>
            <person name="Guiguen Y."/>
            <person name="Dirks R."/>
        </authorList>
    </citation>
    <scope>NUCLEOTIDE SEQUENCE</scope>
    <source>
        <strain evidence="3">Tag_6206</strain>
        <tissue evidence="3">Liver</tissue>
    </source>
</reference>
<dbReference type="Proteomes" id="UP001044222">
    <property type="component" value="Unassembled WGS sequence"/>
</dbReference>
<organism evidence="3 4">
    <name type="scientific">Anguilla anguilla</name>
    <name type="common">European freshwater eel</name>
    <name type="synonym">Muraena anguilla</name>
    <dbReference type="NCBI Taxonomy" id="7936"/>
    <lineage>
        <taxon>Eukaryota</taxon>
        <taxon>Metazoa</taxon>
        <taxon>Chordata</taxon>
        <taxon>Craniata</taxon>
        <taxon>Vertebrata</taxon>
        <taxon>Euteleostomi</taxon>
        <taxon>Actinopterygii</taxon>
        <taxon>Neopterygii</taxon>
        <taxon>Teleostei</taxon>
        <taxon>Anguilliformes</taxon>
        <taxon>Anguillidae</taxon>
        <taxon>Anguilla</taxon>
    </lineage>
</organism>
<evidence type="ECO:0000256" key="1">
    <source>
        <dbReference type="SAM" id="MobiDB-lite"/>
    </source>
</evidence>
<keyword evidence="4" id="KW-1185">Reference proteome</keyword>
<feature type="domain" description="Enhancer of polycomb C-terminal" evidence="2">
    <location>
        <begin position="130"/>
        <end position="354"/>
    </location>
</feature>
<feature type="compositionally biased region" description="Basic residues" evidence="1">
    <location>
        <begin position="306"/>
        <end position="315"/>
    </location>
</feature>